<evidence type="ECO:0000313" key="5">
    <source>
        <dbReference type="Proteomes" id="UP000650994"/>
    </source>
</evidence>
<dbReference type="InterPro" id="IPR018756">
    <property type="entry name" value="DUF2314"/>
</dbReference>
<dbReference type="EMBL" id="FRBH01000010">
    <property type="protein sequence ID" value="SHL50727.1"/>
    <property type="molecule type" value="Genomic_DNA"/>
</dbReference>
<dbReference type="Proteomes" id="UP000650994">
    <property type="component" value="Unassembled WGS sequence"/>
</dbReference>
<organism evidence="3 4">
    <name type="scientific">Chishuiella changwenlii</name>
    <dbReference type="NCBI Taxonomy" id="1434701"/>
    <lineage>
        <taxon>Bacteria</taxon>
        <taxon>Pseudomonadati</taxon>
        <taxon>Bacteroidota</taxon>
        <taxon>Flavobacteriia</taxon>
        <taxon>Flavobacteriales</taxon>
        <taxon>Weeksellaceae</taxon>
        <taxon>Chishuiella</taxon>
    </lineage>
</organism>
<reference evidence="2" key="1">
    <citation type="journal article" date="2014" name="Int. J. Syst. Evol. Microbiol.">
        <title>Complete genome of a new Firmicutes species belonging to the dominant human colonic microbiota ('Ruminococcus bicirculans') reveals two chromosomes and a selective capacity to utilize plant glucans.</title>
        <authorList>
            <consortium name="NISC Comparative Sequencing Program"/>
            <person name="Wegmann U."/>
            <person name="Louis P."/>
            <person name="Goesmann A."/>
            <person name="Henrissat B."/>
            <person name="Duncan S.H."/>
            <person name="Flint H.J."/>
        </authorList>
    </citation>
    <scope>NUCLEOTIDE SEQUENCE</scope>
    <source>
        <strain evidence="2">CGMCC 1.12707</strain>
    </source>
</reference>
<dbReference type="AlphaFoldDB" id="A0A1M7B6Z6"/>
<accession>A0A1M7B6Z6</accession>
<dbReference type="Pfam" id="PF10077">
    <property type="entry name" value="DUF2314"/>
    <property type="match status" value="1"/>
</dbReference>
<name>A0A1M7B6Z6_9FLAO</name>
<reference evidence="2" key="5">
    <citation type="submission" date="2024-05" db="EMBL/GenBank/DDBJ databases">
        <authorList>
            <person name="Sun Q."/>
            <person name="Zhou Y."/>
        </authorList>
    </citation>
    <scope>NUCLEOTIDE SEQUENCE</scope>
    <source>
        <strain evidence="2">CGMCC 1.12707</strain>
    </source>
</reference>
<evidence type="ECO:0000313" key="3">
    <source>
        <dbReference type="EMBL" id="SHL50727.1"/>
    </source>
</evidence>
<reference evidence="4" key="3">
    <citation type="submission" date="2016-11" db="EMBL/GenBank/DDBJ databases">
        <authorList>
            <person name="Varghese N."/>
            <person name="Submissions S."/>
        </authorList>
    </citation>
    <scope>NUCLEOTIDE SEQUENCE [LARGE SCALE GENOMIC DNA]</scope>
    <source>
        <strain evidence="4">DSM 27989</strain>
    </source>
</reference>
<dbReference type="OrthoDB" id="884440at2"/>
<reference evidence="5" key="4">
    <citation type="journal article" date="2019" name="Int. J. Syst. Evol. Microbiol.">
        <title>The Global Catalogue of Microorganisms (GCM) 10K type strain sequencing project: providing services to taxonomists for standard genome sequencing and annotation.</title>
        <authorList>
            <consortium name="The Broad Institute Genomics Platform"/>
            <consortium name="The Broad Institute Genome Sequencing Center for Infectious Disease"/>
            <person name="Wu L."/>
            <person name="Ma J."/>
        </authorList>
    </citation>
    <scope>NUCLEOTIDE SEQUENCE [LARGE SCALE GENOMIC DNA]</scope>
    <source>
        <strain evidence="5">CGMCC 1.12707</strain>
    </source>
</reference>
<dbReference type="Proteomes" id="UP000184120">
    <property type="component" value="Unassembled WGS sequence"/>
</dbReference>
<dbReference type="RefSeq" id="WP_072933293.1">
    <property type="nucleotide sequence ID" value="NZ_BMFL01000007.1"/>
</dbReference>
<proteinExistence type="predicted"/>
<evidence type="ECO:0000259" key="1">
    <source>
        <dbReference type="Pfam" id="PF10077"/>
    </source>
</evidence>
<dbReference type="STRING" id="1434701.SAMN05443634_11067"/>
<reference evidence="3" key="2">
    <citation type="submission" date="2016-11" db="EMBL/GenBank/DDBJ databases">
        <authorList>
            <person name="Jaros S."/>
            <person name="Januszkiewicz K."/>
            <person name="Wedrychowicz H."/>
        </authorList>
    </citation>
    <scope>NUCLEOTIDE SEQUENCE [LARGE SCALE GENOMIC DNA]</scope>
    <source>
        <strain evidence="3">DSM 27989</strain>
    </source>
</reference>
<dbReference type="EMBL" id="BMFL01000007">
    <property type="protein sequence ID" value="GGE96009.1"/>
    <property type="molecule type" value="Genomic_DNA"/>
</dbReference>
<keyword evidence="5" id="KW-1185">Reference proteome</keyword>
<protein>
    <submittedName>
        <fullName evidence="3">Uncharacterized conserved protein YegJ, DUF2314 family</fullName>
    </submittedName>
</protein>
<feature type="domain" description="DUF2314" evidence="1">
    <location>
        <begin position="43"/>
        <end position="163"/>
    </location>
</feature>
<sequence>MKYTFLAIIFATLFYSCEKKTEKIGLDAYKGINKLEKEQKDLDSIAKEARQTFDDFTLALSMKDTTTTNFIVKQMYNIPNSKRKEHIWIRDVYTDNDQLKGVIDNVPQYTKDVKHNDTVVINPLELADWMYYKGDKMIGGFTIKYMRSQLKPEERKKFDEEYKVKFED</sequence>
<dbReference type="PROSITE" id="PS51257">
    <property type="entry name" value="PROKAR_LIPOPROTEIN"/>
    <property type="match status" value="1"/>
</dbReference>
<evidence type="ECO:0000313" key="4">
    <source>
        <dbReference type="Proteomes" id="UP000184120"/>
    </source>
</evidence>
<evidence type="ECO:0000313" key="2">
    <source>
        <dbReference type="EMBL" id="GGE96009.1"/>
    </source>
</evidence>
<gene>
    <name evidence="2" type="ORF">GCM10010984_11910</name>
    <name evidence="3" type="ORF">SAMN05443634_11067</name>
</gene>